<protein>
    <submittedName>
        <fullName evidence="8">Helicase ATP-binding domain-containing protein</fullName>
    </submittedName>
</protein>
<evidence type="ECO:0000256" key="4">
    <source>
        <dbReference type="ARBA" id="ARBA00022840"/>
    </source>
</evidence>
<dbReference type="GO" id="GO:0016787">
    <property type="term" value="F:hydrolase activity"/>
    <property type="evidence" value="ECO:0007669"/>
    <property type="project" value="UniProtKB-KW"/>
</dbReference>
<evidence type="ECO:0000256" key="3">
    <source>
        <dbReference type="ARBA" id="ARBA00022806"/>
    </source>
</evidence>
<dbReference type="SUPFAM" id="SSF46785">
    <property type="entry name" value="Winged helix' DNA-binding domain"/>
    <property type="match status" value="1"/>
</dbReference>
<dbReference type="Gene3D" id="1.10.10.10">
    <property type="entry name" value="Winged helix-like DNA-binding domain superfamily/Winged helix DNA-binding domain"/>
    <property type="match status" value="1"/>
</dbReference>
<dbReference type="FunFam" id="3.40.50.300:FF:000254">
    <property type="entry name" value="U5 small nuclear ribonucleoprotein helicase"/>
    <property type="match status" value="1"/>
</dbReference>
<keyword evidence="7" id="KW-1185">Reference proteome</keyword>
<dbReference type="GO" id="GO:0005634">
    <property type="term" value="C:nucleus"/>
    <property type="evidence" value="ECO:0007669"/>
    <property type="project" value="TreeGrafter"/>
</dbReference>
<dbReference type="InterPro" id="IPR027417">
    <property type="entry name" value="P-loop_NTPase"/>
</dbReference>
<gene>
    <name evidence="6" type="ORF">TCNE_LOCUS18154</name>
</gene>
<dbReference type="FunFam" id="1.10.3380.10:FF:000002">
    <property type="entry name" value="Activating signal cointegrator 1 complex subunit 3"/>
    <property type="match status" value="1"/>
</dbReference>
<dbReference type="GO" id="GO:0004386">
    <property type="term" value="F:helicase activity"/>
    <property type="evidence" value="ECO:0007669"/>
    <property type="project" value="UniProtKB-KW"/>
</dbReference>
<dbReference type="InterPro" id="IPR057842">
    <property type="entry name" value="WH_MER3"/>
</dbReference>
<dbReference type="FunFam" id="2.60.40.150:FF:000004">
    <property type="entry name" value="RNA helicase, activating signal cointegrator 1"/>
    <property type="match status" value="1"/>
</dbReference>
<dbReference type="SUPFAM" id="SSF158702">
    <property type="entry name" value="Sec63 N-terminal domain-like"/>
    <property type="match status" value="1"/>
</dbReference>
<dbReference type="InterPro" id="IPR004179">
    <property type="entry name" value="Sec63-dom"/>
</dbReference>
<dbReference type="InterPro" id="IPR011545">
    <property type="entry name" value="DEAD/DEAH_box_helicase_dom"/>
</dbReference>
<dbReference type="CDD" id="cd18021">
    <property type="entry name" value="DEXHc_Brr2_2"/>
    <property type="match status" value="1"/>
</dbReference>
<sequence length="829" mass="94661">MQSKREFQLPKLELTTLIQPITRSTLRIELTITPDFQWDERVHGNAEGFWIFVEDVDGELILHHEYFLLKQKFCEDEHLVKMFVPVFDPLPPLYFIRVVSDRWLGSETVLPISFRHLILPEKYPPPTELLDLQPLPLSALNNKQFQSVFEQKNITVFNPIQTQVFRTVYESNENVFIGAPHGSGKTVCAEFAILRHFDNKPDAKAVYVTPMEDMAEKVFSDWQERIGGPLDKTVVLLTGEPSTDLKLLQRGKLIIASLEKWDNVSRRWKQRKNVQAVKLFVVDDLHMIGASNGPVLEVICSRMRYMSSQLDTPVRIVALSSSLANARDIGQWLGCSSQATFNFAPNCRPVPLELFIQGFNLSHTASRLAAMSRPVYAAIGRHGGKLRPRPALVFVPSRRQSRSTAVDMLTMAHADGQPKRFLHINPHEPTFVKLIESVQDKTLKETLACGVGFLHEGTSAKDMAIVEQLFQSGAVQVCIVPRTMCYQISMSAYVVIIMDTQFYNGKYHVYEDYPIGDVLHMVGLANRPGVDDDAKCVLMCQSSKKDFFKKFLYEPLPVESHLDHCLHDHFNAEIVTKTIENKQDAIDYLTWTLLYRRMTQNPNYYNLQGVTHRHLSDSLSELVENTLKDLENSKCITIKNDMDTQPLNLGMIAAYYYISYTTIEVFSMSLTAKTKLRTLIEIISNASEFENMPIRYKEDVVLKQLADKLPGQQKYQKFSDPHVKVNLLMNAHLSRIQLSAELNKDTEVVVLKAIRLVQACVDVLSRYVAISDLCRTFMVYAAQWVLVVWIWGGEGAHSAYRLDPMLWWCYLVSKCVSFKGLQGFQTLPF</sequence>
<dbReference type="Pfam" id="PF23445">
    <property type="entry name" value="WHD_SNRNP200"/>
    <property type="match status" value="1"/>
</dbReference>
<reference evidence="6 7" key="2">
    <citation type="submission" date="2018-11" db="EMBL/GenBank/DDBJ databases">
        <authorList>
            <consortium name="Pathogen Informatics"/>
        </authorList>
    </citation>
    <scope>NUCLEOTIDE SEQUENCE [LARGE SCALE GENOMIC DNA]</scope>
</reference>
<dbReference type="Proteomes" id="UP000050794">
    <property type="component" value="Unassembled WGS sequence"/>
</dbReference>
<keyword evidence="3" id="KW-0347">Helicase</keyword>
<dbReference type="Gene3D" id="1.10.3380.10">
    <property type="entry name" value="Sec63 N-terminal domain-like domain"/>
    <property type="match status" value="1"/>
</dbReference>
<keyword evidence="4" id="KW-0067">ATP-binding</keyword>
<dbReference type="EMBL" id="UYWY01025187">
    <property type="protein sequence ID" value="VDM49475.1"/>
    <property type="molecule type" value="Genomic_DNA"/>
</dbReference>
<feature type="domain" description="Helicase ATP-binding" evidence="5">
    <location>
        <begin position="166"/>
        <end position="341"/>
    </location>
</feature>
<dbReference type="PROSITE" id="PS51192">
    <property type="entry name" value="HELICASE_ATP_BIND_1"/>
    <property type="match status" value="1"/>
</dbReference>
<proteinExistence type="predicted"/>
<dbReference type="InterPro" id="IPR035892">
    <property type="entry name" value="C2_domain_sf"/>
</dbReference>
<organism evidence="7 8">
    <name type="scientific">Toxocara canis</name>
    <name type="common">Canine roundworm</name>
    <dbReference type="NCBI Taxonomy" id="6265"/>
    <lineage>
        <taxon>Eukaryota</taxon>
        <taxon>Metazoa</taxon>
        <taxon>Ecdysozoa</taxon>
        <taxon>Nematoda</taxon>
        <taxon>Chromadorea</taxon>
        <taxon>Rhabditida</taxon>
        <taxon>Spirurina</taxon>
        <taxon>Ascaridomorpha</taxon>
        <taxon>Ascaridoidea</taxon>
        <taxon>Toxocaridae</taxon>
        <taxon>Toxocara</taxon>
    </lineage>
</organism>
<keyword evidence="1" id="KW-0547">Nucleotide-binding</keyword>
<dbReference type="SUPFAM" id="SSF52540">
    <property type="entry name" value="P-loop containing nucleoside triphosphate hydrolases"/>
    <property type="match status" value="2"/>
</dbReference>
<dbReference type="PANTHER" id="PTHR47961:SF4">
    <property type="entry name" value="ACTIVATING SIGNAL COINTEGRATOR 1 COMPLEX SUBUNIT 3"/>
    <property type="match status" value="1"/>
</dbReference>
<name>A0A183VBN4_TOXCA</name>
<evidence type="ECO:0000259" key="5">
    <source>
        <dbReference type="PROSITE" id="PS51192"/>
    </source>
</evidence>
<dbReference type="Pfam" id="PF00270">
    <property type="entry name" value="DEAD"/>
    <property type="match status" value="1"/>
</dbReference>
<dbReference type="SMART" id="SM00973">
    <property type="entry name" value="Sec63"/>
    <property type="match status" value="1"/>
</dbReference>
<dbReference type="SMART" id="SM00487">
    <property type="entry name" value="DEXDc"/>
    <property type="match status" value="1"/>
</dbReference>
<dbReference type="InterPro" id="IPR014001">
    <property type="entry name" value="Helicase_ATP-bd"/>
</dbReference>
<dbReference type="Gene3D" id="2.60.40.150">
    <property type="entry name" value="C2 domain"/>
    <property type="match status" value="1"/>
</dbReference>
<dbReference type="FunFam" id="3.40.50.300:FF:000368">
    <property type="entry name" value="U5 small nuclear ribonucleoprotein 200 kDa helicase"/>
    <property type="match status" value="1"/>
</dbReference>
<evidence type="ECO:0000256" key="1">
    <source>
        <dbReference type="ARBA" id="ARBA00022741"/>
    </source>
</evidence>
<reference evidence="8" key="1">
    <citation type="submission" date="2016-06" db="UniProtKB">
        <authorList>
            <consortium name="WormBaseParasite"/>
        </authorList>
    </citation>
    <scope>IDENTIFICATION</scope>
</reference>
<evidence type="ECO:0000313" key="7">
    <source>
        <dbReference type="Proteomes" id="UP000050794"/>
    </source>
</evidence>
<dbReference type="GO" id="GO:0032991">
    <property type="term" value="C:protein-containing complex"/>
    <property type="evidence" value="ECO:0007669"/>
    <property type="project" value="UniProtKB-ARBA"/>
</dbReference>
<dbReference type="PANTHER" id="PTHR47961">
    <property type="entry name" value="DNA POLYMERASE THETA, PUTATIVE (AFU_ORTHOLOGUE AFUA_1G05260)-RELATED"/>
    <property type="match status" value="1"/>
</dbReference>
<dbReference type="InterPro" id="IPR036388">
    <property type="entry name" value="WH-like_DNA-bd_sf"/>
</dbReference>
<dbReference type="InterPro" id="IPR036390">
    <property type="entry name" value="WH_DNA-bd_sf"/>
</dbReference>
<evidence type="ECO:0000313" key="8">
    <source>
        <dbReference type="WBParaSite" id="TCNE_0001815801-mRNA-1"/>
    </source>
</evidence>
<dbReference type="FunFam" id="1.10.10.10:FF:000012">
    <property type="entry name" value="U5 small nuclear ribonucleoprotein helicase"/>
    <property type="match status" value="1"/>
</dbReference>
<dbReference type="GO" id="GO:0003676">
    <property type="term" value="F:nucleic acid binding"/>
    <property type="evidence" value="ECO:0007669"/>
    <property type="project" value="InterPro"/>
</dbReference>
<dbReference type="InterPro" id="IPR050474">
    <property type="entry name" value="Hel308_SKI2-like"/>
</dbReference>
<evidence type="ECO:0000313" key="6">
    <source>
        <dbReference type="EMBL" id="VDM49475.1"/>
    </source>
</evidence>
<dbReference type="WBParaSite" id="TCNE_0001815801-mRNA-1">
    <property type="protein sequence ID" value="TCNE_0001815801-mRNA-1"/>
    <property type="gene ID" value="TCNE_0001815801"/>
</dbReference>
<dbReference type="AlphaFoldDB" id="A0A183VBN4"/>
<keyword evidence="2" id="KW-0378">Hydrolase</keyword>
<accession>A0A183VBN4</accession>
<dbReference type="Gene3D" id="3.40.50.300">
    <property type="entry name" value="P-loop containing nucleotide triphosphate hydrolases"/>
    <property type="match status" value="2"/>
</dbReference>
<dbReference type="Pfam" id="PF02889">
    <property type="entry name" value="Sec63"/>
    <property type="match status" value="2"/>
</dbReference>
<evidence type="ECO:0000256" key="2">
    <source>
        <dbReference type="ARBA" id="ARBA00022801"/>
    </source>
</evidence>
<dbReference type="GO" id="GO:0005524">
    <property type="term" value="F:ATP binding"/>
    <property type="evidence" value="ECO:0007669"/>
    <property type="project" value="UniProtKB-KW"/>
</dbReference>